<feature type="compositionally biased region" description="Polar residues" evidence="1">
    <location>
        <begin position="336"/>
        <end position="347"/>
    </location>
</feature>
<dbReference type="Proteomes" id="UP001597145">
    <property type="component" value="Unassembled WGS sequence"/>
</dbReference>
<evidence type="ECO:0000313" key="3">
    <source>
        <dbReference type="Proteomes" id="UP001597145"/>
    </source>
</evidence>
<gene>
    <name evidence="2" type="ORF">ACFSCY_04940</name>
</gene>
<keyword evidence="3" id="KW-1185">Reference proteome</keyword>
<feature type="region of interest" description="Disordered" evidence="1">
    <location>
        <begin position="322"/>
        <end position="347"/>
    </location>
</feature>
<evidence type="ECO:0008006" key="4">
    <source>
        <dbReference type="Google" id="ProtNLM"/>
    </source>
</evidence>
<name>A0ABW4FEX5_9PSEU</name>
<evidence type="ECO:0000256" key="1">
    <source>
        <dbReference type="SAM" id="MobiDB-lite"/>
    </source>
</evidence>
<organism evidence="2 3">
    <name type="scientific">Pseudonocardia aurantiaca</name>
    <dbReference type="NCBI Taxonomy" id="75290"/>
    <lineage>
        <taxon>Bacteria</taxon>
        <taxon>Bacillati</taxon>
        <taxon>Actinomycetota</taxon>
        <taxon>Actinomycetes</taxon>
        <taxon>Pseudonocardiales</taxon>
        <taxon>Pseudonocardiaceae</taxon>
        <taxon>Pseudonocardia</taxon>
    </lineage>
</organism>
<accession>A0ABW4FEX5</accession>
<protein>
    <recommendedName>
        <fullName evidence="4">LuxR family transcriptional regulator</fullName>
    </recommendedName>
</protein>
<dbReference type="RefSeq" id="WP_343970209.1">
    <property type="nucleotide sequence ID" value="NZ_BAAAJG010000001.1"/>
</dbReference>
<dbReference type="EMBL" id="JBHUCP010000003">
    <property type="protein sequence ID" value="MFD1528782.1"/>
    <property type="molecule type" value="Genomic_DNA"/>
</dbReference>
<reference evidence="3" key="1">
    <citation type="journal article" date="2019" name="Int. J. Syst. Evol. Microbiol.">
        <title>The Global Catalogue of Microorganisms (GCM) 10K type strain sequencing project: providing services to taxonomists for standard genome sequencing and annotation.</title>
        <authorList>
            <consortium name="The Broad Institute Genomics Platform"/>
            <consortium name="The Broad Institute Genome Sequencing Center for Infectious Disease"/>
            <person name="Wu L."/>
            <person name="Ma J."/>
        </authorList>
    </citation>
    <scope>NUCLEOTIDE SEQUENCE [LARGE SCALE GENOMIC DNA]</scope>
    <source>
        <strain evidence="3">JCM 12165</strain>
    </source>
</reference>
<proteinExistence type="predicted"/>
<sequence length="347" mass="36093">MNAQVAFGTDPGAPVRVRAGVSPHDRWLVAVAMGGQGRYAAAAAVLQRLLADARVPATVAAHAAVTLAAHRRQLGGHAEARPLDALGLRLAASAAAPGPERADTGDLELHPGWDALAARIDALVGLAADALGTGDPEGTRRLLDMAEKAAAGHPSWRPRARIGWVCAESALLRGDAEAAVAPAQDAFDLAVRGGSTRHVIKSRIVLAVAMSVAGGNAADALAELDAAGNEAERLGLLPLVWPARMAAADLVQQASGGPPNANDRRVRSADKSMTILSGDTARRRHAGITTLSVIEQRCDPVGRLLVGERRVVPAGLRVTSLIHSVPRHPHDERHSAQQSRMEGTSRP</sequence>
<evidence type="ECO:0000313" key="2">
    <source>
        <dbReference type="EMBL" id="MFD1528782.1"/>
    </source>
</evidence>
<comment type="caution">
    <text evidence="2">The sequence shown here is derived from an EMBL/GenBank/DDBJ whole genome shotgun (WGS) entry which is preliminary data.</text>
</comment>